<evidence type="ECO:0000313" key="6">
    <source>
        <dbReference type="Proteomes" id="UP000886611"/>
    </source>
</evidence>
<dbReference type="InterPro" id="IPR003599">
    <property type="entry name" value="Ig_sub"/>
</dbReference>
<feature type="domain" description="Ig-like" evidence="4">
    <location>
        <begin position="236"/>
        <end position="341"/>
    </location>
</feature>
<dbReference type="InterPro" id="IPR036179">
    <property type="entry name" value="Ig-like_dom_sf"/>
</dbReference>
<reference evidence="5 6" key="1">
    <citation type="journal article" date="2021" name="Cell">
        <title>Tracing the genetic footprints of vertebrate landing in non-teleost ray-finned fishes.</title>
        <authorList>
            <person name="Bi X."/>
            <person name="Wang K."/>
            <person name="Yang L."/>
            <person name="Pan H."/>
            <person name="Jiang H."/>
            <person name="Wei Q."/>
            <person name="Fang M."/>
            <person name="Yu H."/>
            <person name="Zhu C."/>
            <person name="Cai Y."/>
            <person name="He Y."/>
            <person name="Gan X."/>
            <person name="Zeng H."/>
            <person name="Yu D."/>
            <person name="Zhu Y."/>
            <person name="Jiang H."/>
            <person name="Qiu Q."/>
            <person name="Yang H."/>
            <person name="Zhang Y.E."/>
            <person name="Wang W."/>
            <person name="Zhu M."/>
            <person name="He S."/>
            <person name="Zhang G."/>
        </authorList>
    </citation>
    <scope>NUCLEOTIDE SEQUENCE [LARGE SCALE GENOMIC DNA]</scope>
    <source>
        <strain evidence="5">Bchr_013</strain>
    </source>
</reference>
<organism evidence="5 6">
    <name type="scientific">Polypterus senegalus</name>
    <name type="common">Senegal bichir</name>
    <dbReference type="NCBI Taxonomy" id="55291"/>
    <lineage>
        <taxon>Eukaryota</taxon>
        <taxon>Metazoa</taxon>
        <taxon>Chordata</taxon>
        <taxon>Craniata</taxon>
        <taxon>Vertebrata</taxon>
        <taxon>Euteleostomi</taxon>
        <taxon>Actinopterygii</taxon>
        <taxon>Polypteriformes</taxon>
        <taxon>Polypteridae</taxon>
        <taxon>Polypterus</taxon>
    </lineage>
</organism>
<evidence type="ECO:0000256" key="1">
    <source>
        <dbReference type="ARBA" id="ARBA00022859"/>
    </source>
</evidence>
<protein>
    <submittedName>
        <fullName evidence="5">HV307 protein</fullName>
    </submittedName>
</protein>
<keyword evidence="1" id="KW-0391">Immunity</keyword>
<feature type="non-terminal residue" evidence="5">
    <location>
        <position position="341"/>
    </location>
</feature>
<gene>
    <name evidence="5" type="primary">Ighv37_0</name>
    <name evidence="5" type="ORF">GTO96_0000164</name>
</gene>
<dbReference type="InterPro" id="IPR050199">
    <property type="entry name" value="IgHV"/>
</dbReference>
<name>A0A8X7X601_POLSE</name>
<keyword evidence="6" id="KW-1185">Reference proteome</keyword>
<accession>A0A8X7X601</accession>
<dbReference type="SUPFAM" id="SSF48726">
    <property type="entry name" value="Immunoglobulin"/>
    <property type="match status" value="2"/>
</dbReference>
<dbReference type="SMART" id="SM00406">
    <property type="entry name" value="IGv"/>
    <property type="match status" value="2"/>
</dbReference>
<dbReference type="GO" id="GO:0002250">
    <property type="term" value="P:adaptive immune response"/>
    <property type="evidence" value="ECO:0007669"/>
    <property type="project" value="UniProtKB-KW"/>
</dbReference>
<dbReference type="PANTHER" id="PTHR23266">
    <property type="entry name" value="IMMUNOGLOBULIN HEAVY CHAIN"/>
    <property type="match status" value="1"/>
</dbReference>
<feature type="non-terminal residue" evidence="5">
    <location>
        <position position="1"/>
    </location>
</feature>
<evidence type="ECO:0000256" key="3">
    <source>
        <dbReference type="ARBA" id="ARBA00043265"/>
    </source>
</evidence>
<dbReference type="SMART" id="SM00409">
    <property type="entry name" value="IG"/>
    <property type="match status" value="2"/>
</dbReference>
<dbReference type="InterPro" id="IPR013783">
    <property type="entry name" value="Ig-like_fold"/>
</dbReference>
<evidence type="ECO:0000313" key="5">
    <source>
        <dbReference type="EMBL" id="KAG2462755.1"/>
    </source>
</evidence>
<dbReference type="PROSITE" id="PS50835">
    <property type="entry name" value="IG_LIKE"/>
    <property type="match status" value="1"/>
</dbReference>
<sequence length="341" mass="37446">MVLFGPPSPTFRSLVFCHLTPAPRLLEGGPFNPSLDMLPVPLDELPSALPGVAEVPAEEPDGLQVTLEYLLPALPGVVEVLATRASGTRTSLLAVAMGPYRVPVTPIATRAAVLSWQSSYYMYWIRRPRGKGLEWVAGISNGGGGSQWYASSVQGRFIISRDDSNSLLYLNMKNLQTTDTAKYYCAKDAQLAKVLIRTQIWTEILFNGPVIPGVARSDRKKALDEWCLKSGEGELPGAQSSITLTQPSSVFAKPGESIKLSCQMSGFTIQSWWKSWIRQPSGKGLEWLASYYDESNSKYYSSTINGRSVASMDISSSTFFLQINNLQTQDSAVYYCARDSQ</sequence>
<dbReference type="Pfam" id="PF07686">
    <property type="entry name" value="V-set"/>
    <property type="match status" value="2"/>
</dbReference>
<dbReference type="EMBL" id="JAATIS010004040">
    <property type="protein sequence ID" value="KAG2462755.1"/>
    <property type="molecule type" value="Genomic_DNA"/>
</dbReference>
<keyword evidence="2" id="KW-1064">Adaptive immunity</keyword>
<proteinExistence type="predicted"/>
<dbReference type="GO" id="GO:0005576">
    <property type="term" value="C:extracellular region"/>
    <property type="evidence" value="ECO:0007669"/>
    <property type="project" value="UniProtKB-ARBA"/>
</dbReference>
<dbReference type="InterPro" id="IPR007110">
    <property type="entry name" value="Ig-like_dom"/>
</dbReference>
<dbReference type="InterPro" id="IPR013106">
    <property type="entry name" value="Ig_V-set"/>
</dbReference>
<dbReference type="Gene3D" id="2.60.40.10">
    <property type="entry name" value="Immunoglobulins"/>
    <property type="match status" value="2"/>
</dbReference>
<dbReference type="AlphaFoldDB" id="A0A8X7X601"/>
<comment type="caution">
    <text evidence="5">The sequence shown here is derived from an EMBL/GenBank/DDBJ whole genome shotgun (WGS) entry which is preliminary data.</text>
</comment>
<keyword evidence="3" id="KW-1280">Immunoglobulin</keyword>
<evidence type="ECO:0000259" key="4">
    <source>
        <dbReference type="PROSITE" id="PS50835"/>
    </source>
</evidence>
<dbReference type="Proteomes" id="UP000886611">
    <property type="component" value="Unassembled WGS sequence"/>
</dbReference>
<dbReference type="GO" id="GO:0019814">
    <property type="term" value="C:immunoglobulin complex"/>
    <property type="evidence" value="ECO:0007669"/>
    <property type="project" value="UniProtKB-KW"/>
</dbReference>
<evidence type="ECO:0000256" key="2">
    <source>
        <dbReference type="ARBA" id="ARBA00023130"/>
    </source>
</evidence>